<dbReference type="PANTHER" id="PTHR24198">
    <property type="entry name" value="ANKYRIN REPEAT AND PROTEIN KINASE DOMAIN-CONTAINING PROTEIN"/>
    <property type="match status" value="1"/>
</dbReference>
<protein>
    <submittedName>
        <fullName evidence="4">Ankyrin repeat domain-containing protein</fullName>
    </submittedName>
</protein>
<dbReference type="InterPro" id="IPR002110">
    <property type="entry name" value="Ankyrin_rpt"/>
</dbReference>
<evidence type="ECO:0000313" key="4">
    <source>
        <dbReference type="EMBL" id="MCQ4164466.1"/>
    </source>
</evidence>
<dbReference type="RefSeq" id="WP_255913212.1">
    <property type="nucleotide sequence ID" value="NZ_JANFQO010000005.1"/>
</dbReference>
<dbReference type="SMART" id="SM00248">
    <property type="entry name" value="ANK"/>
    <property type="match status" value="5"/>
</dbReference>
<dbReference type="Pfam" id="PF12796">
    <property type="entry name" value="Ank_2"/>
    <property type="match status" value="1"/>
</dbReference>
<name>A0ABT1QQC9_9GAMM</name>
<dbReference type="InterPro" id="IPR036770">
    <property type="entry name" value="Ankyrin_rpt-contain_sf"/>
</dbReference>
<accession>A0ABT1QQC9</accession>
<proteinExistence type="predicted"/>
<dbReference type="Gene3D" id="1.25.40.20">
    <property type="entry name" value="Ankyrin repeat-containing domain"/>
    <property type="match status" value="3"/>
</dbReference>
<dbReference type="PANTHER" id="PTHR24198:SF165">
    <property type="entry name" value="ANKYRIN REPEAT-CONTAINING PROTEIN-RELATED"/>
    <property type="match status" value="1"/>
</dbReference>
<dbReference type="SUPFAM" id="SSF48403">
    <property type="entry name" value="Ankyrin repeat"/>
    <property type="match status" value="2"/>
</dbReference>
<comment type="caution">
    <text evidence="4">The sequence shown here is derived from an EMBL/GenBank/DDBJ whole genome shotgun (WGS) entry which is preliminary data.</text>
</comment>
<feature type="repeat" description="ANK" evidence="3">
    <location>
        <begin position="274"/>
        <end position="306"/>
    </location>
</feature>
<reference evidence="4" key="1">
    <citation type="submission" date="2022-07" db="EMBL/GenBank/DDBJ databases">
        <title>Tahibacter sp., a new gammaproteobacterium isolated from the silt sample collected at pig farm.</title>
        <authorList>
            <person name="Chen H."/>
        </authorList>
    </citation>
    <scope>NUCLEOTIDE SEQUENCE</scope>
    <source>
        <strain evidence="4">P2K</strain>
    </source>
</reference>
<organism evidence="4 5">
    <name type="scientific">Tahibacter harae</name>
    <dbReference type="NCBI Taxonomy" id="2963937"/>
    <lineage>
        <taxon>Bacteria</taxon>
        <taxon>Pseudomonadati</taxon>
        <taxon>Pseudomonadota</taxon>
        <taxon>Gammaproteobacteria</taxon>
        <taxon>Lysobacterales</taxon>
        <taxon>Rhodanobacteraceae</taxon>
        <taxon>Tahibacter</taxon>
    </lineage>
</organism>
<keyword evidence="5" id="KW-1185">Reference proteome</keyword>
<dbReference type="PROSITE" id="PS50088">
    <property type="entry name" value="ANK_REPEAT"/>
    <property type="match status" value="1"/>
</dbReference>
<dbReference type="EMBL" id="JANFQO010000005">
    <property type="protein sequence ID" value="MCQ4164466.1"/>
    <property type="molecule type" value="Genomic_DNA"/>
</dbReference>
<sequence>MNPLPGRPNLEHLRRQAKDLLRQFRAGEAAALERLRQSLPLARGKSDAEIAALPLRLHDAQSCIAREYGFAAWHQLKHQVELQRLRSGDMAAQRRQLAQLIYAGDLSGDYFGARPRLAARLLAEQPELLQGDAWFACAVGDVDAVRAAIAADPAWVQRSGGPLDLPPLVAATHSSLLRLESFAAGIRGCVELLLRSGASPDQSVGNRWPPHSLEQPGAEQLSALYGAAGQAHDDILTGLLLQAGANPDDGESLYHAAGHPACLRLLLQHGAHTEGTNALAHAIALSNADSVRLLLQHGADVNAATAQELSPLLAAIRARCPLALVRLLLDAGADVQARTPEGESAYRYALGQGLTDVAQTLEALGAGEALADEDVFAAACARGDEAAARKLLAHQPDVLQRLGEARLARLPELAMNGCADAVRLMVSLGWPIAVRGGDAPFRGSALNWSVFRGDAALAEFLLAHGASWRETHGYGSDVLGTLSWASCNEPAGPGDWAGCARALRAHGLPQAVRLPGSEAEELPARVLLRGEEMEFSEAVMAVLLADAAGGSGVRGSGEERGSE</sequence>
<evidence type="ECO:0000313" key="5">
    <source>
        <dbReference type="Proteomes" id="UP001165498"/>
    </source>
</evidence>
<dbReference type="PROSITE" id="PS50297">
    <property type="entry name" value="ANK_REP_REGION"/>
    <property type="match status" value="1"/>
</dbReference>
<keyword evidence="1" id="KW-0677">Repeat</keyword>
<evidence type="ECO:0000256" key="2">
    <source>
        <dbReference type="ARBA" id="ARBA00023043"/>
    </source>
</evidence>
<evidence type="ECO:0000256" key="1">
    <source>
        <dbReference type="ARBA" id="ARBA00022737"/>
    </source>
</evidence>
<dbReference type="Proteomes" id="UP001165498">
    <property type="component" value="Unassembled WGS sequence"/>
</dbReference>
<evidence type="ECO:0000256" key="3">
    <source>
        <dbReference type="PROSITE-ProRule" id="PRU00023"/>
    </source>
</evidence>
<gene>
    <name evidence="4" type="ORF">NM961_07060</name>
</gene>
<keyword evidence="2 3" id="KW-0040">ANK repeat</keyword>